<name>A0A8H3FNX8_9LECA</name>
<accession>A0A8H3FNX8</accession>
<proteinExistence type="predicted"/>
<dbReference type="Pfam" id="PF01284">
    <property type="entry name" value="MARVEL"/>
    <property type="match status" value="1"/>
</dbReference>
<evidence type="ECO:0000313" key="8">
    <source>
        <dbReference type="Proteomes" id="UP000664534"/>
    </source>
</evidence>
<dbReference type="InterPro" id="IPR008253">
    <property type="entry name" value="Marvel"/>
</dbReference>
<keyword evidence="4 5" id="KW-0472">Membrane</keyword>
<dbReference type="OrthoDB" id="5423111at2759"/>
<evidence type="ECO:0000313" key="7">
    <source>
        <dbReference type="EMBL" id="CAF9928066.1"/>
    </source>
</evidence>
<evidence type="ECO:0000256" key="2">
    <source>
        <dbReference type="ARBA" id="ARBA00022692"/>
    </source>
</evidence>
<feature type="domain" description="MARVEL" evidence="6">
    <location>
        <begin position="6"/>
        <end position="144"/>
    </location>
</feature>
<gene>
    <name evidence="7" type="ORF">IMSHALPRED_007370</name>
</gene>
<protein>
    <recommendedName>
        <fullName evidence="6">MARVEL domain-containing protein</fullName>
    </recommendedName>
</protein>
<comment type="subcellular location">
    <subcellularLocation>
        <location evidence="1">Membrane</location>
        <topology evidence="1">Multi-pass membrane protein</topology>
    </subcellularLocation>
</comment>
<evidence type="ECO:0000256" key="4">
    <source>
        <dbReference type="ARBA" id="ARBA00023136"/>
    </source>
</evidence>
<keyword evidence="8" id="KW-1185">Reference proteome</keyword>
<sequence>MASIINLSLRGLQLFWTVLIMALIGNMIADANGGNPSIVNYVMFVSVFGLLSLFYLIAGTISEAFAISPFFMMAADGLNTLFFLVGGIALAGYLKVHSCHNHNYITTNEVTRGSGDDTKRCQEAQAVTAFLWFGFATFLGSLVFSGLSARSGGATTGMRGIRRGGPVMSQV</sequence>
<evidence type="ECO:0000256" key="5">
    <source>
        <dbReference type="SAM" id="Phobius"/>
    </source>
</evidence>
<dbReference type="GO" id="GO:0072659">
    <property type="term" value="P:protein localization to plasma membrane"/>
    <property type="evidence" value="ECO:0007669"/>
    <property type="project" value="TreeGrafter"/>
</dbReference>
<dbReference type="InterPro" id="IPR052649">
    <property type="entry name" value="NCE102-like"/>
</dbReference>
<keyword evidence="3 5" id="KW-1133">Transmembrane helix</keyword>
<organism evidence="7 8">
    <name type="scientific">Imshaugia aleurites</name>
    <dbReference type="NCBI Taxonomy" id="172621"/>
    <lineage>
        <taxon>Eukaryota</taxon>
        <taxon>Fungi</taxon>
        <taxon>Dikarya</taxon>
        <taxon>Ascomycota</taxon>
        <taxon>Pezizomycotina</taxon>
        <taxon>Lecanoromycetes</taxon>
        <taxon>OSLEUM clade</taxon>
        <taxon>Lecanoromycetidae</taxon>
        <taxon>Lecanorales</taxon>
        <taxon>Lecanorineae</taxon>
        <taxon>Parmeliaceae</taxon>
        <taxon>Imshaugia</taxon>
    </lineage>
</organism>
<dbReference type="PANTHER" id="PTHR28165">
    <property type="entry name" value="NON-CLASSICAL EXPORT PROTEIN 2-RELATED"/>
    <property type="match status" value="1"/>
</dbReference>
<dbReference type="GO" id="GO:0070941">
    <property type="term" value="P:eisosome assembly"/>
    <property type="evidence" value="ECO:0007669"/>
    <property type="project" value="TreeGrafter"/>
</dbReference>
<feature type="transmembrane region" description="Helical" evidence="5">
    <location>
        <begin position="41"/>
        <end position="58"/>
    </location>
</feature>
<reference evidence="7" key="1">
    <citation type="submission" date="2021-03" db="EMBL/GenBank/DDBJ databases">
        <authorList>
            <person name="Tagirdzhanova G."/>
        </authorList>
    </citation>
    <scope>NUCLEOTIDE SEQUENCE</scope>
</reference>
<dbReference type="Proteomes" id="UP000664534">
    <property type="component" value="Unassembled WGS sequence"/>
</dbReference>
<evidence type="ECO:0000256" key="1">
    <source>
        <dbReference type="ARBA" id="ARBA00004141"/>
    </source>
</evidence>
<dbReference type="AlphaFoldDB" id="A0A8H3FNX8"/>
<dbReference type="EMBL" id="CAJPDT010000048">
    <property type="protein sequence ID" value="CAF9928066.1"/>
    <property type="molecule type" value="Genomic_DNA"/>
</dbReference>
<dbReference type="GO" id="GO:0032126">
    <property type="term" value="C:eisosome"/>
    <property type="evidence" value="ECO:0007669"/>
    <property type="project" value="TreeGrafter"/>
</dbReference>
<dbReference type="PANTHER" id="PTHR28165:SF1">
    <property type="entry name" value="NON-CLASSICAL EXPORT PROTEIN 2-RELATED"/>
    <property type="match status" value="1"/>
</dbReference>
<evidence type="ECO:0000259" key="6">
    <source>
        <dbReference type="Pfam" id="PF01284"/>
    </source>
</evidence>
<dbReference type="GO" id="GO:0005886">
    <property type="term" value="C:plasma membrane"/>
    <property type="evidence" value="ECO:0007669"/>
    <property type="project" value="TreeGrafter"/>
</dbReference>
<feature type="transmembrane region" description="Helical" evidence="5">
    <location>
        <begin position="12"/>
        <end position="29"/>
    </location>
</feature>
<feature type="transmembrane region" description="Helical" evidence="5">
    <location>
        <begin position="129"/>
        <end position="149"/>
    </location>
</feature>
<comment type="caution">
    <text evidence="7">The sequence shown here is derived from an EMBL/GenBank/DDBJ whole genome shotgun (WGS) entry which is preliminary data.</text>
</comment>
<evidence type="ECO:0000256" key="3">
    <source>
        <dbReference type="ARBA" id="ARBA00022989"/>
    </source>
</evidence>
<keyword evidence="2 5" id="KW-0812">Transmembrane</keyword>
<feature type="transmembrane region" description="Helical" evidence="5">
    <location>
        <begin position="70"/>
        <end position="94"/>
    </location>
</feature>